<feature type="transmembrane region" description="Helical" evidence="1">
    <location>
        <begin position="275"/>
        <end position="293"/>
    </location>
</feature>
<feature type="transmembrane region" description="Helical" evidence="1">
    <location>
        <begin position="186"/>
        <end position="207"/>
    </location>
</feature>
<feature type="transmembrane region" description="Helical" evidence="1">
    <location>
        <begin position="252"/>
        <end position="268"/>
    </location>
</feature>
<sequence length="294" mass="31359">MWIPVTLFAAGFQTARTAMQQRLRALLSVSGAGFVRYVYGAPLSLAAIGVAALIGIRFPHIPAHFWPIITGAGIAQIIGTICLIRAFDARDYAIGTVYSKTEVVQVAVFSLVFLGESLRPAGWAAVAVCMVGIVVLASKGQRLSLTMLRDPAGLYGLAAGGLFGLAAVGIRAASKSLNDSPTVMRAIVTLAVMNSIQTVVHGSYLLAREREQIGLAFRHWRSSSIVGVLSVCGSACWAIAFTLQNAARVRTFGQIELLFTFVVAHVWLHERHSRYEIAASSLVLTGVVGVMLFG</sequence>
<dbReference type="EMBL" id="CAFBLP010000005">
    <property type="protein sequence ID" value="CAB4861963.1"/>
    <property type="molecule type" value="Genomic_DNA"/>
</dbReference>
<feature type="transmembrane region" description="Helical" evidence="1">
    <location>
        <begin position="219"/>
        <end position="240"/>
    </location>
</feature>
<proteinExistence type="predicted"/>
<evidence type="ECO:0000313" key="3">
    <source>
        <dbReference type="EMBL" id="CAB4861963.1"/>
    </source>
</evidence>
<gene>
    <name evidence="3" type="ORF">UFOPK3376_00316</name>
</gene>
<feature type="transmembrane region" description="Helical" evidence="1">
    <location>
        <begin position="121"/>
        <end position="140"/>
    </location>
</feature>
<keyword evidence="1" id="KW-0472">Membrane</keyword>
<dbReference type="AlphaFoldDB" id="A0A6J7D4D6"/>
<feature type="domain" description="EamA" evidence="2">
    <location>
        <begin position="154"/>
        <end position="291"/>
    </location>
</feature>
<dbReference type="SUPFAM" id="SSF103481">
    <property type="entry name" value="Multidrug resistance efflux transporter EmrE"/>
    <property type="match status" value="2"/>
</dbReference>
<dbReference type="Gene3D" id="1.10.3730.20">
    <property type="match status" value="1"/>
</dbReference>
<keyword evidence="1" id="KW-0812">Transmembrane</keyword>
<keyword evidence="1" id="KW-1133">Transmembrane helix</keyword>
<protein>
    <submittedName>
        <fullName evidence="3">Unannotated protein</fullName>
    </submittedName>
</protein>
<evidence type="ECO:0000259" key="2">
    <source>
        <dbReference type="Pfam" id="PF00892"/>
    </source>
</evidence>
<feature type="domain" description="EamA" evidence="2">
    <location>
        <begin position="7"/>
        <end position="136"/>
    </location>
</feature>
<dbReference type="InterPro" id="IPR000620">
    <property type="entry name" value="EamA_dom"/>
</dbReference>
<feature type="transmembrane region" description="Helical" evidence="1">
    <location>
        <begin position="37"/>
        <end position="58"/>
    </location>
</feature>
<dbReference type="Pfam" id="PF00892">
    <property type="entry name" value="EamA"/>
    <property type="match status" value="2"/>
</dbReference>
<dbReference type="InterPro" id="IPR037185">
    <property type="entry name" value="EmrE-like"/>
</dbReference>
<name>A0A6J7D4D6_9ZZZZ</name>
<evidence type="ECO:0000256" key="1">
    <source>
        <dbReference type="SAM" id="Phobius"/>
    </source>
</evidence>
<dbReference type="PANTHER" id="PTHR22911">
    <property type="entry name" value="ACYL-MALONYL CONDENSING ENZYME-RELATED"/>
    <property type="match status" value="1"/>
</dbReference>
<dbReference type="GO" id="GO:0016020">
    <property type="term" value="C:membrane"/>
    <property type="evidence" value="ECO:0007669"/>
    <property type="project" value="InterPro"/>
</dbReference>
<accession>A0A6J7D4D6</accession>
<organism evidence="3">
    <name type="scientific">freshwater metagenome</name>
    <dbReference type="NCBI Taxonomy" id="449393"/>
    <lineage>
        <taxon>unclassified sequences</taxon>
        <taxon>metagenomes</taxon>
        <taxon>ecological metagenomes</taxon>
    </lineage>
</organism>
<reference evidence="3" key="1">
    <citation type="submission" date="2020-05" db="EMBL/GenBank/DDBJ databases">
        <authorList>
            <person name="Chiriac C."/>
            <person name="Salcher M."/>
            <person name="Ghai R."/>
            <person name="Kavagutti S V."/>
        </authorList>
    </citation>
    <scope>NUCLEOTIDE SEQUENCE</scope>
</reference>
<dbReference type="PANTHER" id="PTHR22911:SF137">
    <property type="entry name" value="SOLUTE CARRIER FAMILY 35 MEMBER G2-RELATED"/>
    <property type="match status" value="1"/>
</dbReference>
<feature type="transmembrane region" description="Helical" evidence="1">
    <location>
        <begin position="65"/>
        <end position="87"/>
    </location>
</feature>
<feature type="transmembrane region" description="Helical" evidence="1">
    <location>
        <begin position="152"/>
        <end position="174"/>
    </location>
</feature>